<protein>
    <submittedName>
        <fullName evidence="2">Uncharacterized protein</fullName>
    </submittedName>
</protein>
<evidence type="ECO:0000256" key="1">
    <source>
        <dbReference type="SAM" id="MobiDB-lite"/>
    </source>
</evidence>
<reference evidence="2 3" key="1">
    <citation type="submission" date="2023-07" db="EMBL/GenBank/DDBJ databases">
        <title>Sorghum-associated microbial communities from plants grown in Nebraska, USA.</title>
        <authorList>
            <person name="Schachtman D."/>
        </authorList>
    </citation>
    <scope>NUCLEOTIDE SEQUENCE [LARGE SCALE GENOMIC DNA]</scope>
    <source>
        <strain evidence="2 3">584</strain>
    </source>
</reference>
<feature type="region of interest" description="Disordered" evidence="1">
    <location>
        <begin position="36"/>
        <end position="55"/>
    </location>
</feature>
<gene>
    <name evidence="2" type="ORF">E9232_004890</name>
</gene>
<dbReference type="EMBL" id="JAVDPW010000009">
    <property type="protein sequence ID" value="MDR6292350.1"/>
    <property type="molecule type" value="Genomic_DNA"/>
</dbReference>
<proteinExistence type="predicted"/>
<name>A0ABU1JXS1_9PROT</name>
<keyword evidence="3" id="KW-1185">Reference proteome</keyword>
<evidence type="ECO:0000313" key="2">
    <source>
        <dbReference type="EMBL" id="MDR6292350.1"/>
    </source>
</evidence>
<organism evidence="2 3">
    <name type="scientific">Inquilinus ginsengisoli</name>
    <dbReference type="NCBI Taxonomy" id="363840"/>
    <lineage>
        <taxon>Bacteria</taxon>
        <taxon>Pseudomonadati</taxon>
        <taxon>Pseudomonadota</taxon>
        <taxon>Alphaproteobacteria</taxon>
        <taxon>Rhodospirillales</taxon>
        <taxon>Rhodospirillaceae</taxon>
        <taxon>Inquilinus</taxon>
    </lineage>
</organism>
<accession>A0ABU1JXS1</accession>
<evidence type="ECO:0000313" key="3">
    <source>
        <dbReference type="Proteomes" id="UP001262410"/>
    </source>
</evidence>
<sequence>MSGLLLDADGTKIERLHFAPEGDFAVETIQDVEPTLEANKRLRNDNPSGMGSSRELQHVASIPPVVQLMWFQRYGIEAWNQDHMPAVIRLLNDPEWSLLRTNEGTI</sequence>
<dbReference type="Proteomes" id="UP001262410">
    <property type="component" value="Unassembled WGS sequence"/>
</dbReference>
<dbReference type="RefSeq" id="WP_309798374.1">
    <property type="nucleotide sequence ID" value="NZ_JAVDPW010000009.1"/>
</dbReference>
<comment type="caution">
    <text evidence="2">The sequence shown here is derived from an EMBL/GenBank/DDBJ whole genome shotgun (WGS) entry which is preliminary data.</text>
</comment>